<sequence>MKFEIKNIKNILPLNVIEVEVDIYTDENDRNDFTAWVELPYSETLSLGEIKEQAVEIAKGKFKKASGQM</sequence>
<proteinExistence type="predicted"/>
<dbReference type="RefSeq" id="WP_099126295.1">
    <property type="nucleotide sequence ID" value="NZ_CAWNRH010000011.1"/>
</dbReference>
<keyword evidence="2" id="KW-1185">Reference proteome</keyword>
<gene>
    <name evidence="1" type="ORF">Xsto_04135</name>
</gene>
<dbReference type="AlphaFoldDB" id="A0A2D0K4C5"/>
<protein>
    <submittedName>
        <fullName evidence="1">Uncharacterized protein</fullName>
    </submittedName>
</protein>
<organism evidence="1 2">
    <name type="scientific">Xenorhabdus stockiae</name>
    <dbReference type="NCBI Taxonomy" id="351614"/>
    <lineage>
        <taxon>Bacteria</taxon>
        <taxon>Pseudomonadati</taxon>
        <taxon>Pseudomonadota</taxon>
        <taxon>Gammaproteobacteria</taxon>
        <taxon>Enterobacterales</taxon>
        <taxon>Morganellaceae</taxon>
        <taxon>Xenorhabdus</taxon>
    </lineage>
</organism>
<dbReference type="EMBL" id="NJAJ01000108">
    <property type="protein sequence ID" value="PHM56857.1"/>
    <property type="molecule type" value="Genomic_DNA"/>
</dbReference>
<evidence type="ECO:0000313" key="2">
    <source>
        <dbReference type="Proteomes" id="UP000222366"/>
    </source>
</evidence>
<reference evidence="1 2" key="1">
    <citation type="journal article" date="2017" name="Nat. Microbiol.">
        <title>Natural product diversity associated with the nematode symbionts Photorhabdus and Xenorhabdus.</title>
        <authorList>
            <person name="Tobias N.J."/>
            <person name="Wolff H."/>
            <person name="Djahanschiri B."/>
            <person name="Grundmann F."/>
            <person name="Kronenwerth M."/>
            <person name="Shi Y.M."/>
            <person name="Simonyi S."/>
            <person name="Grun P."/>
            <person name="Shapiro-Ilan D."/>
            <person name="Pidot S.J."/>
            <person name="Stinear T.P."/>
            <person name="Ebersberger I."/>
            <person name="Bode H.B."/>
        </authorList>
    </citation>
    <scope>NUCLEOTIDE SEQUENCE [LARGE SCALE GENOMIC DNA]</scope>
    <source>
        <strain evidence="1 2">DSM 17904</strain>
    </source>
</reference>
<evidence type="ECO:0000313" key="1">
    <source>
        <dbReference type="EMBL" id="PHM56857.1"/>
    </source>
</evidence>
<comment type="caution">
    <text evidence="1">The sequence shown here is derived from an EMBL/GenBank/DDBJ whole genome shotgun (WGS) entry which is preliminary data.</text>
</comment>
<accession>A0A2D0K4C5</accession>
<dbReference type="Proteomes" id="UP000222366">
    <property type="component" value="Unassembled WGS sequence"/>
</dbReference>
<name>A0A2D0K4C5_9GAMM</name>